<evidence type="ECO:0000256" key="2">
    <source>
        <dbReference type="SAM" id="Phobius"/>
    </source>
</evidence>
<dbReference type="SUPFAM" id="SSF48695">
    <property type="entry name" value="Multiheme cytochromes"/>
    <property type="match status" value="1"/>
</dbReference>
<sequence>MHFLVRKQTGRGSAEALETEYEGNRLTLGGAEGAMVQLPGLPGVVEITPKGADGASLRARGFRFELDGREVSKADLQQGVALELPGHRLELIAPPAGFDLALRLEATATAAVNYGGALELEQVIWSRRRSSWLLALLVLVLCLVVPAVVLFEPELGARLRSLPLPDDGMWSSGPLVAAHRTTGIGDDCQACHTEPFKMVQDEACLVCHREVNEHVDVTVHPAQHFSGERCASCHREHNEPQALVRRDRGLCVDCHAQPADWPDAEGMEAVSGFTEAAHPEFRLALLTPRGPGGVHGWQVDRVRALPETQRERSNLKFTHAVHMDVDKVQDKLSSEGLECASCHTLKDDGEHFEPVTMDAHCRSCHGLNFDSFEPELELPHGDLRAATVAMEAHFIREFTDPVLRQERAAKKPRRVPGKRDAAGSCEGSGLECGRREAMSEAGFQFAETGCVTCHEVTETGMQSIHDRWYVEPIKVTGDWYPHSSFDHSSHLSLAREQGRNVCETCHDASASDQAADILIPGRENCLGCHADNERVSAVDCVSCHVYHEAGATPALQARGHDTAYEPAGSGGE</sequence>
<dbReference type="InterPro" id="IPR036280">
    <property type="entry name" value="Multihaem_cyt_sf"/>
</dbReference>
<dbReference type="InterPro" id="IPR051829">
    <property type="entry name" value="Multiheme_Cytochr_ET"/>
</dbReference>
<evidence type="ECO:0000259" key="3">
    <source>
        <dbReference type="Pfam" id="PF09699"/>
    </source>
</evidence>
<reference evidence="4 5" key="1">
    <citation type="submission" date="2018-01" db="EMBL/GenBank/DDBJ databases">
        <title>The draft genome sequence of Halioglobus lutimaris HF004.</title>
        <authorList>
            <person name="Du Z.-J."/>
            <person name="Shi M.-J."/>
        </authorList>
    </citation>
    <scope>NUCLEOTIDE SEQUENCE [LARGE SCALE GENOMIC DNA]</scope>
    <source>
        <strain evidence="4 5">HF004</strain>
    </source>
</reference>
<name>A0A2N5X2B3_9GAMM</name>
<dbReference type="PANTHER" id="PTHR35038:SF6">
    <property type="entry name" value="SURFACE LOCALIZED DECAHEME CYTOCHROME C LIPOPROTEIN"/>
    <property type="match status" value="1"/>
</dbReference>
<evidence type="ECO:0000313" key="5">
    <source>
        <dbReference type="Proteomes" id="UP000235005"/>
    </source>
</evidence>
<feature type="transmembrane region" description="Helical" evidence="2">
    <location>
        <begin position="132"/>
        <end position="151"/>
    </location>
</feature>
<dbReference type="AlphaFoldDB" id="A0A2N5X2B3"/>
<feature type="domain" description="Doubled CXXCH motif" evidence="3">
    <location>
        <begin position="501"/>
        <end position="532"/>
    </location>
</feature>
<keyword evidence="2" id="KW-0812">Transmembrane</keyword>
<dbReference type="GO" id="GO:0016491">
    <property type="term" value="F:oxidoreductase activity"/>
    <property type="evidence" value="ECO:0007669"/>
    <property type="project" value="TreeGrafter"/>
</dbReference>
<dbReference type="OrthoDB" id="9814800at2"/>
<feature type="domain" description="Doubled CXXCH motif" evidence="3">
    <location>
        <begin position="227"/>
        <end position="257"/>
    </location>
</feature>
<evidence type="ECO:0000313" key="4">
    <source>
        <dbReference type="EMBL" id="PLW68631.1"/>
    </source>
</evidence>
<evidence type="ECO:0000256" key="1">
    <source>
        <dbReference type="ARBA" id="ARBA00022729"/>
    </source>
</evidence>
<dbReference type="Proteomes" id="UP000235005">
    <property type="component" value="Unassembled WGS sequence"/>
</dbReference>
<keyword evidence="2" id="KW-0472">Membrane</keyword>
<gene>
    <name evidence="4" type="ORF">C0039_11490</name>
</gene>
<accession>A0A2N5X2B3</accession>
<organism evidence="4 5">
    <name type="scientific">Pseudohalioglobus lutimaris</name>
    <dbReference type="NCBI Taxonomy" id="1737061"/>
    <lineage>
        <taxon>Bacteria</taxon>
        <taxon>Pseudomonadati</taxon>
        <taxon>Pseudomonadota</taxon>
        <taxon>Gammaproteobacteria</taxon>
        <taxon>Cellvibrionales</taxon>
        <taxon>Halieaceae</taxon>
        <taxon>Pseudohalioglobus</taxon>
    </lineage>
</organism>
<keyword evidence="2" id="KW-1133">Transmembrane helix</keyword>
<dbReference type="EMBL" id="PKUS01000012">
    <property type="protein sequence ID" value="PLW68631.1"/>
    <property type="molecule type" value="Genomic_DNA"/>
</dbReference>
<dbReference type="Pfam" id="PF09699">
    <property type="entry name" value="Paired_CXXCH_1"/>
    <property type="match status" value="2"/>
</dbReference>
<keyword evidence="5" id="KW-1185">Reference proteome</keyword>
<dbReference type="InterPro" id="IPR010177">
    <property type="entry name" value="Paired_CXXCH_1"/>
</dbReference>
<keyword evidence="1" id="KW-0732">Signal</keyword>
<dbReference type="PANTHER" id="PTHR35038">
    <property type="entry name" value="DISSIMILATORY SULFITE REDUCTASE SIRA"/>
    <property type="match status" value="1"/>
</dbReference>
<protein>
    <recommendedName>
        <fullName evidence="3">Doubled CXXCH motif domain-containing protein</fullName>
    </recommendedName>
</protein>
<proteinExistence type="predicted"/>
<comment type="caution">
    <text evidence="4">The sequence shown here is derived from an EMBL/GenBank/DDBJ whole genome shotgun (WGS) entry which is preliminary data.</text>
</comment>
<dbReference type="Gene3D" id="3.90.10.10">
    <property type="entry name" value="Cytochrome C3"/>
    <property type="match status" value="3"/>
</dbReference>